<dbReference type="Proteomes" id="UP000219453">
    <property type="component" value="Unassembled WGS sequence"/>
</dbReference>
<dbReference type="EMBL" id="OBEJ01000005">
    <property type="protein sequence ID" value="SNZ17247.1"/>
    <property type="molecule type" value="Genomic_DNA"/>
</dbReference>
<dbReference type="InterPro" id="IPR036188">
    <property type="entry name" value="FAD/NAD-bd_sf"/>
</dbReference>
<organism evidence="2 3">
    <name type="scientific">Natronoarchaeum philippinense</name>
    <dbReference type="NCBI Taxonomy" id="558529"/>
    <lineage>
        <taxon>Archaea</taxon>
        <taxon>Methanobacteriati</taxon>
        <taxon>Methanobacteriota</taxon>
        <taxon>Stenosarchaea group</taxon>
        <taxon>Halobacteria</taxon>
        <taxon>Halobacteriales</taxon>
        <taxon>Natronoarchaeaceae</taxon>
    </lineage>
</organism>
<dbReference type="InterPro" id="IPR050464">
    <property type="entry name" value="Zeta_carotene_desat/Oxidored"/>
</dbReference>
<name>A0A285P7K8_NATPI</name>
<dbReference type="SUPFAM" id="SSF51905">
    <property type="entry name" value="FAD/NAD(P)-binding domain"/>
    <property type="match status" value="1"/>
</dbReference>
<dbReference type="InterPro" id="IPR002937">
    <property type="entry name" value="Amino_oxidase"/>
</dbReference>
<dbReference type="Pfam" id="PF01593">
    <property type="entry name" value="Amino_oxidase"/>
    <property type="match status" value="2"/>
</dbReference>
<dbReference type="PANTHER" id="PTHR42923:SF3">
    <property type="entry name" value="PROTOPORPHYRINOGEN OXIDASE"/>
    <property type="match status" value="1"/>
</dbReference>
<evidence type="ECO:0000313" key="2">
    <source>
        <dbReference type="EMBL" id="SNZ17247.1"/>
    </source>
</evidence>
<evidence type="ECO:0000313" key="3">
    <source>
        <dbReference type="Proteomes" id="UP000219453"/>
    </source>
</evidence>
<evidence type="ECO:0000259" key="1">
    <source>
        <dbReference type="Pfam" id="PF01593"/>
    </source>
</evidence>
<feature type="domain" description="Amine oxidase" evidence="1">
    <location>
        <begin position="303"/>
        <end position="490"/>
    </location>
</feature>
<dbReference type="GO" id="GO:0016491">
    <property type="term" value="F:oxidoreductase activity"/>
    <property type="evidence" value="ECO:0007669"/>
    <property type="project" value="InterPro"/>
</dbReference>
<sequence length="500" mass="53193">MEKPILLRAQPNGMIGVVGGGIAGLVAARELRERGREVQVFEAGNALGGLAATTPTAGDPVGRVPLTLSADDDAVADLADELGIADRLKSRDIRRGQYVDGVAHSRTRLSEKLAFPRLSLQDKLFERLLAGGVSLGPVGPPTDALDAPETYDDVPALAFVDDHATASVREQVVEPHLRAAFGERAEVISAAWLLGDLARRRADSNRSTDSIVYPEGGFATLGDALIAGVGRENVSLGARVVGLETTGGDDAAAPAASDGEGDETGFVWNDGDAEADGGDATVEAVDATATESDQRVERLLVERDGERTAVDVDAVVFATPPRALERATGYEWTGETRSLVSVLFGLSASLLDTYELTVADDAPFGRLVEHTNAVDPAAYDGDHLLYAVAPVADQRDERWQQDDDTVARRWGDSLEALFPDFDRQTIQWSTVTRVRDAGPVYEIGSRETVIEHDLADTVAKGCFYAGTASEAQYPNWTVDGAVRAGRRCATLAAVPKSDRK</sequence>
<protein>
    <submittedName>
        <fullName evidence="2">Protoporphyrinogen oxidase</fullName>
    </submittedName>
</protein>
<dbReference type="PANTHER" id="PTHR42923">
    <property type="entry name" value="PROTOPORPHYRINOGEN OXIDASE"/>
    <property type="match status" value="1"/>
</dbReference>
<keyword evidence="3" id="KW-1185">Reference proteome</keyword>
<feature type="domain" description="Amine oxidase" evidence="1">
    <location>
        <begin position="22"/>
        <end position="259"/>
    </location>
</feature>
<dbReference type="AlphaFoldDB" id="A0A285P7K8"/>
<proteinExistence type="predicted"/>
<gene>
    <name evidence="2" type="ORF">SAMN06269185_2946</name>
</gene>
<accession>A0A285P7K8</accession>
<dbReference type="Gene3D" id="3.50.50.60">
    <property type="entry name" value="FAD/NAD(P)-binding domain"/>
    <property type="match status" value="1"/>
</dbReference>
<dbReference type="PRINTS" id="PR00419">
    <property type="entry name" value="ADXRDTASE"/>
</dbReference>
<reference evidence="2 3" key="1">
    <citation type="submission" date="2017-09" db="EMBL/GenBank/DDBJ databases">
        <authorList>
            <person name="Ehlers B."/>
            <person name="Leendertz F.H."/>
        </authorList>
    </citation>
    <scope>NUCLEOTIDE SEQUENCE [LARGE SCALE GENOMIC DNA]</scope>
    <source>
        <strain evidence="2 3">DSM 27208</strain>
    </source>
</reference>